<keyword evidence="9" id="KW-0820">tRNA-binding</keyword>
<evidence type="ECO:0000256" key="3">
    <source>
        <dbReference type="ARBA" id="ARBA00022730"/>
    </source>
</evidence>
<evidence type="ECO:0000256" key="5">
    <source>
        <dbReference type="ARBA" id="ARBA00022884"/>
    </source>
</evidence>
<dbReference type="GO" id="GO:0006412">
    <property type="term" value="P:translation"/>
    <property type="evidence" value="ECO:0007669"/>
    <property type="project" value="UniProtKB-UniRule"/>
</dbReference>
<proteinExistence type="inferred from homology"/>
<evidence type="ECO:0000256" key="1">
    <source>
        <dbReference type="ARBA" id="ARBA00010531"/>
    </source>
</evidence>
<dbReference type="PROSITE" id="PS01199">
    <property type="entry name" value="RIBOSOMAL_L1"/>
    <property type="match status" value="1"/>
</dbReference>
<dbReference type="PIRSF" id="PIRSF002155">
    <property type="entry name" value="Ribosomal_L1"/>
    <property type="match status" value="1"/>
</dbReference>
<dbReference type="CDD" id="cd00403">
    <property type="entry name" value="Ribosomal_L1"/>
    <property type="match status" value="1"/>
</dbReference>
<dbReference type="InterPro" id="IPR016095">
    <property type="entry name" value="Ribosomal_uL1_3-a/b-sand"/>
</dbReference>
<dbReference type="GO" id="GO:0006417">
    <property type="term" value="P:regulation of translation"/>
    <property type="evidence" value="ECO:0007669"/>
    <property type="project" value="UniProtKB-KW"/>
</dbReference>
<dbReference type="EMBL" id="DSEC01000335">
    <property type="protein sequence ID" value="HER43750.1"/>
    <property type="molecule type" value="Genomic_DNA"/>
</dbReference>
<keyword evidence="6 9" id="KW-0689">Ribosomal protein</keyword>
<dbReference type="Proteomes" id="UP000886069">
    <property type="component" value="Unassembled WGS sequence"/>
</dbReference>
<dbReference type="InterPro" id="IPR028364">
    <property type="entry name" value="Ribosomal_uL1/biogenesis"/>
</dbReference>
<evidence type="ECO:0000313" key="11">
    <source>
        <dbReference type="EMBL" id="HER43750.1"/>
    </source>
</evidence>
<evidence type="ECO:0000256" key="2">
    <source>
        <dbReference type="ARBA" id="ARBA00022491"/>
    </source>
</evidence>
<name>A0A7V2AUX8_UNCEI</name>
<evidence type="ECO:0000256" key="6">
    <source>
        <dbReference type="ARBA" id="ARBA00022980"/>
    </source>
</evidence>
<comment type="subunit">
    <text evidence="9">Part of the 50S ribosomal subunit.</text>
</comment>
<dbReference type="GO" id="GO:0015934">
    <property type="term" value="C:large ribosomal subunit"/>
    <property type="evidence" value="ECO:0007669"/>
    <property type="project" value="InterPro"/>
</dbReference>
<evidence type="ECO:0000256" key="4">
    <source>
        <dbReference type="ARBA" id="ARBA00022845"/>
    </source>
</evidence>
<comment type="caution">
    <text evidence="11">The sequence shown here is derived from an EMBL/GenBank/DDBJ whole genome shotgun (WGS) entry which is preliminary data.</text>
</comment>
<evidence type="ECO:0000256" key="7">
    <source>
        <dbReference type="ARBA" id="ARBA00023274"/>
    </source>
</evidence>
<dbReference type="HAMAP" id="MF_01318_B">
    <property type="entry name" value="Ribosomal_uL1_B"/>
    <property type="match status" value="1"/>
</dbReference>
<dbReference type="InterPro" id="IPR005878">
    <property type="entry name" value="Ribosom_uL1_bac-type"/>
</dbReference>
<evidence type="ECO:0000256" key="10">
    <source>
        <dbReference type="RuleBase" id="RU000659"/>
    </source>
</evidence>
<dbReference type="Gene3D" id="3.40.50.790">
    <property type="match status" value="1"/>
</dbReference>
<dbReference type="GO" id="GO:0000049">
    <property type="term" value="F:tRNA binding"/>
    <property type="evidence" value="ECO:0007669"/>
    <property type="project" value="UniProtKB-KW"/>
</dbReference>
<evidence type="ECO:0000256" key="8">
    <source>
        <dbReference type="ARBA" id="ARBA00035241"/>
    </source>
</evidence>
<keyword evidence="7 9" id="KW-0687">Ribonucleoprotein</keyword>
<sequence length="233" mass="25593">MKHGKRYRDGVARIDRQREYPLEEAVEVLKNLPKAKFVETVEFTANLGVDPKHADQQVRGMVLLPHGTGKDVRVLVFAKGEKEQEAKDAGADFAGSKEFIDRINGGWFDFDVAIATPDMMGEVGKLGRILGPRGLMPNPKLGTVTFDVAKAVKESKAGKIEYRVDKGSNIHVPVGKISFEKNKLVENVKALMLELLRAKPASAKGKYIKSAHISSTMGPSVELDTNVLLAELR</sequence>
<dbReference type="Pfam" id="PF00687">
    <property type="entry name" value="Ribosomal_L1"/>
    <property type="match status" value="1"/>
</dbReference>
<dbReference type="PANTHER" id="PTHR36427">
    <property type="entry name" value="54S RIBOSOMAL PROTEIN L1, MITOCHONDRIAL"/>
    <property type="match status" value="1"/>
</dbReference>
<keyword evidence="3 9" id="KW-0699">rRNA-binding</keyword>
<keyword evidence="2 9" id="KW-0678">Repressor</keyword>
<gene>
    <name evidence="9" type="primary">rplA</name>
    <name evidence="11" type="ORF">ENO08_04755</name>
</gene>
<dbReference type="SUPFAM" id="SSF56808">
    <property type="entry name" value="Ribosomal protein L1"/>
    <property type="match status" value="1"/>
</dbReference>
<keyword evidence="4 9" id="KW-0810">Translation regulation</keyword>
<dbReference type="PANTHER" id="PTHR36427:SF3">
    <property type="entry name" value="LARGE RIBOSOMAL SUBUNIT PROTEIN UL1M"/>
    <property type="match status" value="1"/>
</dbReference>
<organism evidence="11">
    <name type="scientific">Eiseniibacteriota bacterium</name>
    <dbReference type="NCBI Taxonomy" id="2212470"/>
    <lineage>
        <taxon>Bacteria</taxon>
        <taxon>Candidatus Eiseniibacteriota</taxon>
    </lineage>
</organism>
<comment type="function">
    <text evidence="9">Binds directly to 23S rRNA. The L1 stalk is quite mobile in the ribosome, and is involved in E site tRNA release.</text>
</comment>
<comment type="function">
    <text evidence="9">Protein L1 is also a translational repressor protein, it controls the translation of the L11 operon by binding to its mRNA.</text>
</comment>
<dbReference type="InterPro" id="IPR002143">
    <property type="entry name" value="Ribosomal_uL1"/>
</dbReference>
<accession>A0A7V2AUX8</accession>
<dbReference type="FunFam" id="3.40.50.790:FF:000001">
    <property type="entry name" value="50S ribosomal protein L1"/>
    <property type="match status" value="1"/>
</dbReference>
<keyword evidence="5 9" id="KW-0694">RNA-binding</keyword>
<dbReference type="GO" id="GO:0019843">
    <property type="term" value="F:rRNA binding"/>
    <property type="evidence" value="ECO:0007669"/>
    <property type="project" value="UniProtKB-UniRule"/>
</dbReference>
<dbReference type="InterPro" id="IPR023674">
    <property type="entry name" value="Ribosomal_uL1-like"/>
</dbReference>
<reference evidence="11" key="1">
    <citation type="journal article" date="2020" name="mSystems">
        <title>Genome- and Community-Level Interaction Insights into Carbon Utilization and Element Cycling Functions of Hydrothermarchaeota in Hydrothermal Sediment.</title>
        <authorList>
            <person name="Zhou Z."/>
            <person name="Liu Y."/>
            <person name="Xu W."/>
            <person name="Pan J."/>
            <person name="Luo Z.H."/>
            <person name="Li M."/>
        </authorList>
    </citation>
    <scope>NUCLEOTIDE SEQUENCE [LARGE SCALE GENOMIC DNA]</scope>
    <source>
        <strain evidence="11">SpSt-1233</strain>
    </source>
</reference>
<dbReference type="Gene3D" id="3.30.190.20">
    <property type="match status" value="1"/>
</dbReference>
<comment type="similarity">
    <text evidence="1 9 10">Belongs to the universal ribosomal protein uL1 family.</text>
</comment>
<dbReference type="InterPro" id="IPR023673">
    <property type="entry name" value="Ribosomal_uL1_CS"/>
</dbReference>
<dbReference type="NCBIfam" id="TIGR01169">
    <property type="entry name" value="rplA_bact"/>
    <property type="match status" value="1"/>
</dbReference>
<dbReference type="AlphaFoldDB" id="A0A7V2AUX8"/>
<protein>
    <recommendedName>
        <fullName evidence="8 9">Large ribosomal subunit protein uL1</fullName>
    </recommendedName>
</protein>
<evidence type="ECO:0000256" key="9">
    <source>
        <dbReference type="HAMAP-Rule" id="MF_01318"/>
    </source>
</evidence>
<dbReference type="GO" id="GO:0003735">
    <property type="term" value="F:structural constituent of ribosome"/>
    <property type="evidence" value="ECO:0007669"/>
    <property type="project" value="InterPro"/>
</dbReference>